<dbReference type="PROSITE" id="PS51833">
    <property type="entry name" value="HDOD"/>
    <property type="match status" value="1"/>
</dbReference>
<dbReference type="AlphaFoldDB" id="A0A401JHP7"/>
<accession>A0A401JHP7</accession>
<reference evidence="2 3" key="1">
    <citation type="journal article" date="2019" name="Front. Microbiol.">
        <title>Genomes of Neutrophilic Sulfur-Oxidizing Chemolithoautotrophs Representing 9 Proteobacterial Species From 8 Genera.</title>
        <authorList>
            <person name="Watanabe T."/>
            <person name="Kojima H."/>
            <person name="Umezawa K."/>
            <person name="Hori C."/>
            <person name="Takasuka T.E."/>
            <person name="Kato Y."/>
            <person name="Fukui M."/>
        </authorList>
    </citation>
    <scope>NUCLEOTIDE SEQUENCE [LARGE SCALE GENOMIC DNA]</scope>
    <source>
        <strain evidence="2 3">TTN</strain>
    </source>
</reference>
<dbReference type="InterPro" id="IPR052340">
    <property type="entry name" value="RNase_Y/CdgJ"/>
</dbReference>
<dbReference type="PANTHER" id="PTHR33525:SF3">
    <property type="entry name" value="RIBONUCLEASE Y"/>
    <property type="match status" value="1"/>
</dbReference>
<evidence type="ECO:0000259" key="1">
    <source>
        <dbReference type="PROSITE" id="PS51833"/>
    </source>
</evidence>
<organism evidence="2 3">
    <name type="scientific">Sulfuriferula multivorans</name>
    <dbReference type="NCBI Taxonomy" id="1559896"/>
    <lineage>
        <taxon>Bacteria</taxon>
        <taxon>Pseudomonadati</taxon>
        <taxon>Pseudomonadota</taxon>
        <taxon>Betaproteobacteria</taxon>
        <taxon>Nitrosomonadales</taxon>
        <taxon>Sulfuricellaceae</taxon>
        <taxon>Sulfuriferula</taxon>
    </lineage>
</organism>
<dbReference type="Pfam" id="PF08668">
    <property type="entry name" value="HDOD"/>
    <property type="match status" value="1"/>
</dbReference>
<feature type="domain" description="HDOD" evidence="1">
    <location>
        <begin position="32"/>
        <end position="228"/>
    </location>
</feature>
<name>A0A401JHP7_9PROT</name>
<sequence>MKVFDAMSTISTGNPQKTLELLWKRVKQQGDLPGFSNVVSMIMSAVHDEGDREFNMTKTVLSDPALTQKVLRLANSAMYSMFGRDINTVSKAVLIVGTESIGHLALSSKLIDGLAKASAASTNTHNEMEKAVLASHIARQVTGAASARDAEEAVVCSMLHNLGRMMVTFYLPDHWALVQARCAEQGIEEAQAACDTLGIGLDEIGRWVGQKWGLPPVLINSMQDVLPKIVDEPLDHAAWLGAVSTMSTHCAKVLCDETDAGSAELANIANSYADMLGMDGSEMLTAIQAGQQAAEKDTLFISVAKTHPPEKVSAASVQSDQPANAVTILERGVADMHGISNKATAYQILTMALETVYQGLGLSRAIFFLRNSNEGKYFARTGFGEKMQELMPRLVFSDAYQPDVFHAGLANDKIIFVKNAKDPNFVNKLPRWWRDALPTAHSFVILPLTVNRHPAGFIYGDWDTTPAVDGIHINTAELMQLNELRSVLVSAIEQHYQQNSTLLI</sequence>
<dbReference type="Gene3D" id="3.30.450.40">
    <property type="match status" value="1"/>
</dbReference>
<dbReference type="SUPFAM" id="SSF109604">
    <property type="entry name" value="HD-domain/PDEase-like"/>
    <property type="match status" value="1"/>
</dbReference>
<keyword evidence="3" id="KW-1185">Reference proteome</keyword>
<evidence type="ECO:0000313" key="2">
    <source>
        <dbReference type="EMBL" id="GBL47492.1"/>
    </source>
</evidence>
<dbReference type="SUPFAM" id="SSF55781">
    <property type="entry name" value="GAF domain-like"/>
    <property type="match status" value="1"/>
</dbReference>
<protein>
    <submittedName>
        <fullName evidence="2">Predicted signal transduction protein</fullName>
    </submittedName>
</protein>
<evidence type="ECO:0000313" key="3">
    <source>
        <dbReference type="Proteomes" id="UP000286806"/>
    </source>
</evidence>
<dbReference type="EMBL" id="BGOW01000045">
    <property type="protein sequence ID" value="GBL47492.1"/>
    <property type="molecule type" value="Genomic_DNA"/>
</dbReference>
<dbReference type="Gene3D" id="1.10.3210.10">
    <property type="entry name" value="Hypothetical protein af1432"/>
    <property type="match status" value="1"/>
</dbReference>
<dbReference type="Proteomes" id="UP000286806">
    <property type="component" value="Unassembled WGS sequence"/>
</dbReference>
<dbReference type="InterPro" id="IPR013976">
    <property type="entry name" value="HDOD"/>
</dbReference>
<dbReference type="InterPro" id="IPR029016">
    <property type="entry name" value="GAF-like_dom_sf"/>
</dbReference>
<comment type="caution">
    <text evidence="2">The sequence shown here is derived from an EMBL/GenBank/DDBJ whole genome shotgun (WGS) entry which is preliminary data.</text>
</comment>
<gene>
    <name evidence="2" type="ORF">SFMTTN_3332</name>
</gene>
<proteinExistence type="predicted"/>
<dbReference type="PANTHER" id="PTHR33525">
    <property type="match status" value="1"/>
</dbReference>